<dbReference type="CDD" id="cd00610">
    <property type="entry name" value="OAT_like"/>
    <property type="match status" value="1"/>
</dbReference>
<dbReference type="PANTHER" id="PTHR11986">
    <property type="entry name" value="AMINOTRANSFERASE CLASS III"/>
    <property type="match status" value="1"/>
</dbReference>
<dbReference type="InterPro" id="IPR015424">
    <property type="entry name" value="PyrdxlP-dep_Trfase"/>
</dbReference>
<dbReference type="GO" id="GO:0003992">
    <property type="term" value="F:N2-acetyl-L-ornithine:2-oxoglutarate 5-aminotransferase activity"/>
    <property type="evidence" value="ECO:0007669"/>
    <property type="project" value="UniProtKB-EC"/>
</dbReference>
<evidence type="ECO:0000256" key="3">
    <source>
        <dbReference type="ARBA" id="ARBA00022679"/>
    </source>
</evidence>
<dbReference type="PIRSF" id="PIRSF000521">
    <property type="entry name" value="Transaminase_4ab_Lys_Orn"/>
    <property type="match status" value="1"/>
</dbReference>
<sequence length="402" mass="44227">MENWAELDRRYLMPTYSSLKLPIAIEKGEGNYLYDTEGKAYLDLFTGLAVNVVGHSHPKIVRALKEQGERFLHISNVYLNPPAIRLAKRLSDLTIGGKVFFTNSGAEASEAAVKFIHKYQQKKAPDREGIVVLKKGFHGRTLGALKLTRQPGVYQDFPLPPYKIIEIEPGNFEELEEAIKQKPLAVLMEPVLGSAGIYPLPEDYLQKAEELCKTNHVLLCMDEIQTGIGRTGTLFAYEQAGIEPDLILFAKGVGGGLPLGGIISKPDLSDLFAPGDHGTTFAPSPLSSALGNTVLDILLEDGLLDRSRQVSSCLWGQLTDLKASCNHLIEDIRGKGFMTGIVLKGNPENAKTLRTNLLNDGILIDVTQKTIIRLLPPLTLTNTDVDRFIETFKKHLLSLDKG</sequence>
<dbReference type="PROSITE" id="PS00600">
    <property type="entry name" value="AA_TRANSFER_CLASS_3"/>
    <property type="match status" value="1"/>
</dbReference>
<dbReference type="InterPro" id="IPR005814">
    <property type="entry name" value="Aminotrans_3"/>
</dbReference>
<evidence type="ECO:0000256" key="5">
    <source>
        <dbReference type="RuleBase" id="RU003560"/>
    </source>
</evidence>
<dbReference type="Gene3D" id="3.40.640.10">
    <property type="entry name" value="Type I PLP-dependent aspartate aminotransferase-like (Major domain)"/>
    <property type="match status" value="1"/>
</dbReference>
<dbReference type="InterPro" id="IPR015422">
    <property type="entry name" value="PyrdxlP-dep_Trfase_small"/>
</dbReference>
<dbReference type="RefSeq" id="WP_205003619.1">
    <property type="nucleotide sequence ID" value="NZ_JAFBER010000011.1"/>
</dbReference>
<dbReference type="NCBIfam" id="NF002325">
    <property type="entry name" value="PRK01278.1"/>
    <property type="match status" value="1"/>
</dbReference>
<evidence type="ECO:0000256" key="2">
    <source>
        <dbReference type="ARBA" id="ARBA00022576"/>
    </source>
</evidence>
<evidence type="ECO:0000313" key="6">
    <source>
        <dbReference type="EMBL" id="MBM7645699.1"/>
    </source>
</evidence>
<accession>A0ABS2Q075</accession>
<dbReference type="Proteomes" id="UP000808914">
    <property type="component" value="Unassembled WGS sequence"/>
</dbReference>
<evidence type="ECO:0000256" key="1">
    <source>
        <dbReference type="ARBA" id="ARBA00001933"/>
    </source>
</evidence>
<gene>
    <name evidence="6" type="ORF">JOD45_001918</name>
</gene>
<dbReference type="InterPro" id="IPR050103">
    <property type="entry name" value="Class-III_PLP-dep_AT"/>
</dbReference>
<dbReference type="EC" id="2.6.1.11" evidence="6"/>
<keyword evidence="4 5" id="KW-0663">Pyridoxal phosphate</keyword>
<protein>
    <submittedName>
        <fullName evidence="6">Acetylornithine aminotransferase</fullName>
        <ecNumber evidence="6">2.6.1.11</ecNumber>
    </submittedName>
</protein>
<proteinExistence type="inferred from homology"/>
<dbReference type="InterPro" id="IPR049704">
    <property type="entry name" value="Aminotrans_3_PPA_site"/>
</dbReference>
<reference evidence="6 7" key="1">
    <citation type="submission" date="2021-01" db="EMBL/GenBank/DDBJ databases">
        <title>Genomic Encyclopedia of Type Strains, Phase IV (KMG-IV): sequencing the most valuable type-strain genomes for metagenomic binning, comparative biology and taxonomic classification.</title>
        <authorList>
            <person name="Goeker M."/>
        </authorList>
    </citation>
    <scope>NUCLEOTIDE SEQUENCE [LARGE SCALE GENOMIC DNA]</scope>
    <source>
        <strain evidence="6 7">DSM 28236</strain>
    </source>
</reference>
<dbReference type="Gene3D" id="3.90.1150.10">
    <property type="entry name" value="Aspartate Aminotransferase, domain 1"/>
    <property type="match status" value="1"/>
</dbReference>
<dbReference type="EMBL" id="JAFBER010000011">
    <property type="protein sequence ID" value="MBM7645699.1"/>
    <property type="molecule type" value="Genomic_DNA"/>
</dbReference>
<evidence type="ECO:0000313" key="7">
    <source>
        <dbReference type="Proteomes" id="UP000808914"/>
    </source>
</evidence>
<dbReference type="Pfam" id="PF00202">
    <property type="entry name" value="Aminotran_3"/>
    <property type="match status" value="1"/>
</dbReference>
<dbReference type="PANTHER" id="PTHR11986:SF79">
    <property type="entry name" value="ACETYLORNITHINE AMINOTRANSFERASE, MITOCHONDRIAL"/>
    <property type="match status" value="1"/>
</dbReference>
<keyword evidence="3 6" id="KW-0808">Transferase</keyword>
<name>A0ABS2Q075_9BACL</name>
<keyword evidence="2 6" id="KW-0032">Aminotransferase</keyword>
<evidence type="ECO:0000256" key="4">
    <source>
        <dbReference type="ARBA" id="ARBA00022898"/>
    </source>
</evidence>
<comment type="similarity">
    <text evidence="5">Belongs to the class-III pyridoxal-phosphate-dependent aminotransferase family.</text>
</comment>
<comment type="cofactor">
    <cofactor evidence="1">
        <name>pyridoxal 5'-phosphate</name>
        <dbReference type="ChEBI" id="CHEBI:597326"/>
    </cofactor>
</comment>
<keyword evidence="7" id="KW-1185">Reference proteome</keyword>
<dbReference type="InterPro" id="IPR015421">
    <property type="entry name" value="PyrdxlP-dep_Trfase_major"/>
</dbReference>
<comment type="caution">
    <text evidence="6">The sequence shown here is derived from an EMBL/GenBank/DDBJ whole genome shotgun (WGS) entry which is preliminary data.</text>
</comment>
<organism evidence="6 7">
    <name type="scientific">Scopulibacillus daqui</name>
    <dbReference type="NCBI Taxonomy" id="1469162"/>
    <lineage>
        <taxon>Bacteria</taxon>
        <taxon>Bacillati</taxon>
        <taxon>Bacillota</taxon>
        <taxon>Bacilli</taxon>
        <taxon>Bacillales</taxon>
        <taxon>Sporolactobacillaceae</taxon>
        <taxon>Scopulibacillus</taxon>
    </lineage>
</organism>
<dbReference type="SUPFAM" id="SSF53383">
    <property type="entry name" value="PLP-dependent transferases"/>
    <property type="match status" value="1"/>
</dbReference>